<name>A0ABD4ZXU4_ENTGA</name>
<dbReference type="EMBL" id="JASUBT010000018">
    <property type="protein sequence ID" value="MDL4937433.1"/>
    <property type="molecule type" value="Genomic_DNA"/>
</dbReference>
<dbReference type="AlphaFoldDB" id="A0ABD4ZXU4"/>
<dbReference type="Gene3D" id="3.30.420.40">
    <property type="match status" value="2"/>
</dbReference>
<organism evidence="2 3">
    <name type="scientific">Enterococcus gallinarum</name>
    <dbReference type="NCBI Taxonomy" id="1353"/>
    <lineage>
        <taxon>Bacteria</taxon>
        <taxon>Bacillati</taxon>
        <taxon>Bacillota</taxon>
        <taxon>Bacilli</taxon>
        <taxon>Lactobacillales</taxon>
        <taxon>Enterococcaceae</taxon>
        <taxon>Enterococcus</taxon>
    </lineage>
</organism>
<dbReference type="PANTHER" id="PTHR18964">
    <property type="entry name" value="ROK (REPRESSOR, ORF, KINASE) FAMILY"/>
    <property type="match status" value="1"/>
</dbReference>
<protein>
    <submittedName>
        <fullName evidence="2">ROK family protein</fullName>
    </submittedName>
</protein>
<dbReference type="Pfam" id="PF00480">
    <property type="entry name" value="ROK"/>
    <property type="match status" value="1"/>
</dbReference>
<dbReference type="RefSeq" id="WP_103301345.1">
    <property type="nucleotide sequence ID" value="NZ_BSYC01000003.1"/>
</dbReference>
<reference evidence="2 3" key="1">
    <citation type="submission" date="2023-06" db="EMBL/GenBank/DDBJ databases">
        <title>Acute promotion of culturable opportunistic pathogens and persistent increase of antibiotic resistance following antibiotic exposure in mouse gut microbiota.</title>
        <authorList>
            <person name="Li L."/>
            <person name="Wang B."/>
            <person name="Sun Y."/>
            <person name="Wang M."/>
            <person name="Xu H."/>
        </authorList>
    </citation>
    <scope>NUCLEOTIDE SEQUENCE [LARGE SCALE GENOMIC DNA]</scope>
    <source>
        <strain evidence="2 3">CRI2_2</strain>
    </source>
</reference>
<evidence type="ECO:0000313" key="2">
    <source>
        <dbReference type="EMBL" id="MDL4937433.1"/>
    </source>
</evidence>
<evidence type="ECO:0000313" key="3">
    <source>
        <dbReference type="Proteomes" id="UP001241571"/>
    </source>
</evidence>
<gene>
    <name evidence="2" type="ORF">QRX88_17155</name>
</gene>
<sequence length="301" mass="32967">MKKYVVIDIGGTMIKYGIVDQNGSLIRKNKIPTEAELGGPGILSKVIKIIDEYQDKYLLSGICLSSAGMVDSEKGEIFYSGPSIPNYAGTEYKKILEKRYSIPCEIENDVNCAGMAEVISGSAKGSRSTLCLTIGTGIGGCFLIDSEVFHGYSNSACEIGYLPMGQASFQELASTTTLVKNVAKAHGDNSIEWDGYRIFEEAKAGNQKCIDAIDQMSDYLGQGIATICYVINPQTVVLGGGIMVQEVFLKNRIERALYKYLLPTIAEKINLTFAHHGNDAGMLGAFYHFMNRQRSLKECRR</sequence>
<evidence type="ECO:0000256" key="1">
    <source>
        <dbReference type="ARBA" id="ARBA00006479"/>
    </source>
</evidence>
<comment type="caution">
    <text evidence="2">The sequence shown here is derived from an EMBL/GenBank/DDBJ whole genome shotgun (WGS) entry which is preliminary data.</text>
</comment>
<comment type="similarity">
    <text evidence="1">Belongs to the ROK (NagC/XylR) family.</text>
</comment>
<dbReference type="SUPFAM" id="SSF53067">
    <property type="entry name" value="Actin-like ATPase domain"/>
    <property type="match status" value="1"/>
</dbReference>
<dbReference type="InterPro" id="IPR000600">
    <property type="entry name" value="ROK"/>
</dbReference>
<dbReference type="InterPro" id="IPR043129">
    <property type="entry name" value="ATPase_NBD"/>
</dbReference>
<dbReference type="PANTHER" id="PTHR18964:SF165">
    <property type="entry name" value="BETA-GLUCOSIDE KINASE"/>
    <property type="match status" value="1"/>
</dbReference>
<dbReference type="CDD" id="cd24068">
    <property type="entry name" value="ASKHA_NBD_ROK_FnNanK-like"/>
    <property type="match status" value="1"/>
</dbReference>
<accession>A0ABD4ZXU4</accession>
<dbReference type="Proteomes" id="UP001241571">
    <property type="component" value="Unassembled WGS sequence"/>
</dbReference>
<proteinExistence type="inferred from homology"/>